<name>A0A6A6V915_9PLEO</name>
<keyword evidence="5" id="KW-0325">Glycoprotein</keyword>
<dbReference type="GO" id="GO:0005886">
    <property type="term" value="C:plasma membrane"/>
    <property type="evidence" value="ECO:0007669"/>
    <property type="project" value="TreeGrafter"/>
</dbReference>
<dbReference type="Proteomes" id="UP000799440">
    <property type="component" value="Unassembled WGS sequence"/>
</dbReference>
<accession>A0A6A6V915</accession>
<evidence type="ECO:0008006" key="10">
    <source>
        <dbReference type="Google" id="ProtNLM"/>
    </source>
</evidence>
<dbReference type="GO" id="GO:0009277">
    <property type="term" value="C:fungal-type cell wall"/>
    <property type="evidence" value="ECO:0007669"/>
    <property type="project" value="TreeGrafter"/>
</dbReference>
<keyword evidence="9" id="KW-1185">Reference proteome</keyword>
<protein>
    <recommendedName>
        <fullName evidence="10">GPI-anchored cell wall organization protein Ecm33</fullName>
    </recommendedName>
</protein>
<proteinExistence type="predicted"/>
<evidence type="ECO:0000256" key="5">
    <source>
        <dbReference type="ARBA" id="ARBA00023180"/>
    </source>
</evidence>
<evidence type="ECO:0000256" key="3">
    <source>
        <dbReference type="ARBA" id="ARBA00022525"/>
    </source>
</evidence>
<dbReference type="Gene3D" id="3.80.20.20">
    <property type="entry name" value="Receptor L-domain"/>
    <property type="match status" value="2"/>
</dbReference>
<dbReference type="SUPFAM" id="SSF52058">
    <property type="entry name" value="L domain-like"/>
    <property type="match status" value="2"/>
</dbReference>
<dbReference type="InterPro" id="IPR051648">
    <property type="entry name" value="CWI-Assembly_Regulator"/>
</dbReference>
<dbReference type="Pfam" id="PF12454">
    <property type="entry name" value="Ecm33"/>
    <property type="match status" value="1"/>
</dbReference>
<comment type="subcellular location">
    <subcellularLocation>
        <location evidence="1">Secreted</location>
        <location evidence="1">Cell wall</location>
    </subcellularLocation>
</comment>
<evidence type="ECO:0000256" key="7">
    <source>
        <dbReference type="SAM" id="SignalP"/>
    </source>
</evidence>
<evidence type="ECO:0000256" key="6">
    <source>
        <dbReference type="SAM" id="MobiDB-lite"/>
    </source>
</evidence>
<gene>
    <name evidence="8" type="ORF">M011DRAFT_469306</name>
</gene>
<dbReference type="EMBL" id="MU006581">
    <property type="protein sequence ID" value="KAF2745637.1"/>
    <property type="molecule type" value="Genomic_DNA"/>
</dbReference>
<keyword evidence="2" id="KW-0134">Cell wall</keyword>
<feature type="region of interest" description="Disordered" evidence="6">
    <location>
        <begin position="352"/>
        <end position="374"/>
    </location>
</feature>
<dbReference type="InterPro" id="IPR036941">
    <property type="entry name" value="Rcpt_L-dom_sf"/>
</dbReference>
<evidence type="ECO:0000256" key="2">
    <source>
        <dbReference type="ARBA" id="ARBA00022512"/>
    </source>
</evidence>
<dbReference type="GO" id="GO:0009986">
    <property type="term" value="C:cell surface"/>
    <property type="evidence" value="ECO:0007669"/>
    <property type="project" value="TreeGrafter"/>
</dbReference>
<evidence type="ECO:0000256" key="4">
    <source>
        <dbReference type="ARBA" id="ARBA00022729"/>
    </source>
</evidence>
<dbReference type="OrthoDB" id="536881at2759"/>
<feature type="signal peptide" evidence="7">
    <location>
        <begin position="1"/>
        <end position="20"/>
    </location>
</feature>
<sequence>MSSIAKIALPLLAAAGSAYGQRNSCSVSATSTIQNGGDATAIAACETFTGNIVIATSVAEPIAINGVQVLKGHLISTNNSAIGSISADSLEEIQGELHLEENTALNVLNFPQLKTVQSVRWKGLPKLNNLGFGGPLTKADSVSIENTDLLTLDGLDLEEVDSMFIANNKLINSIVMQLEKVGGSLSIVDNSPDVEVSFPRLTNAKELIFRNCSSVELPSLESTNDSFIFVGNNFESFSAPNLTEVGGALSFVSNTELSNVTFPALETVGQNLELANNTKLQQIEGFPKLKTIEGALDFNGNISSIDMPAFEGVEGAFNIQSTNDISKPCSEVFDEIKDKGRIKGKYVCEGEVETPGGEGTDPQKSGNNEKKQGAASSMQVQGSVLLAGLAAFFLF</sequence>
<dbReference type="PANTHER" id="PTHR31018">
    <property type="entry name" value="SPORULATION-SPECIFIC PROTEIN-RELATED"/>
    <property type="match status" value="1"/>
</dbReference>
<dbReference type="AlphaFoldDB" id="A0A6A6V915"/>
<feature type="chain" id="PRO_5025650890" description="GPI-anchored cell wall organization protein Ecm33" evidence="7">
    <location>
        <begin position="21"/>
        <end position="395"/>
    </location>
</feature>
<evidence type="ECO:0000313" key="9">
    <source>
        <dbReference type="Proteomes" id="UP000799440"/>
    </source>
</evidence>
<dbReference type="GO" id="GO:0031505">
    <property type="term" value="P:fungal-type cell wall organization"/>
    <property type="evidence" value="ECO:0007669"/>
    <property type="project" value="TreeGrafter"/>
</dbReference>
<evidence type="ECO:0000313" key="8">
    <source>
        <dbReference type="EMBL" id="KAF2745637.1"/>
    </source>
</evidence>
<reference evidence="8" key="1">
    <citation type="journal article" date="2020" name="Stud. Mycol.">
        <title>101 Dothideomycetes genomes: a test case for predicting lifestyles and emergence of pathogens.</title>
        <authorList>
            <person name="Haridas S."/>
            <person name="Albert R."/>
            <person name="Binder M."/>
            <person name="Bloem J."/>
            <person name="Labutti K."/>
            <person name="Salamov A."/>
            <person name="Andreopoulos B."/>
            <person name="Baker S."/>
            <person name="Barry K."/>
            <person name="Bills G."/>
            <person name="Bluhm B."/>
            <person name="Cannon C."/>
            <person name="Castanera R."/>
            <person name="Culley D."/>
            <person name="Daum C."/>
            <person name="Ezra D."/>
            <person name="Gonzalez J."/>
            <person name="Henrissat B."/>
            <person name="Kuo A."/>
            <person name="Liang C."/>
            <person name="Lipzen A."/>
            <person name="Lutzoni F."/>
            <person name="Magnuson J."/>
            <person name="Mondo S."/>
            <person name="Nolan M."/>
            <person name="Ohm R."/>
            <person name="Pangilinan J."/>
            <person name="Park H.-J."/>
            <person name="Ramirez L."/>
            <person name="Alfaro M."/>
            <person name="Sun H."/>
            <person name="Tritt A."/>
            <person name="Yoshinaga Y."/>
            <person name="Zwiers L.-H."/>
            <person name="Turgeon B."/>
            <person name="Goodwin S."/>
            <person name="Spatafora J."/>
            <person name="Crous P."/>
            <person name="Grigoriev I."/>
        </authorList>
    </citation>
    <scope>NUCLEOTIDE SEQUENCE</scope>
    <source>
        <strain evidence="8">CBS 119925</strain>
    </source>
</reference>
<keyword evidence="3" id="KW-0964">Secreted</keyword>
<evidence type="ECO:0000256" key="1">
    <source>
        <dbReference type="ARBA" id="ARBA00004191"/>
    </source>
</evidence>
<keyword evidence="4 7" id="KW-0732">Signal</keyword>
<organism evidence="8 9">
    <name type="scientific">Sporormia fimetaria CBS 119925</name>
    <dbReference type="NCBI Taxonomy" id="1340428"/>
    <lineage>
        <taxon>Eukaryota</taxon>
        <taxon>Fungi</taxon>
        <taxon>Dikarya</taxon>
        <taxon>Ascomycota</taxon>
        <taxon>Pezizomycotina</taxon>
        <taxon>Dothideomycetes</taxon>
        <taxon>Pleosporomycetidae</taxon>
        <taxon>Pleosporales</taxon>
        <taxon>Sporormiaceae</taxon>
        <taxon>Sporormia</taxon>
    </lineage>
</organism>
<dbReference type="PANTHER" id="PTHR31018:SF3">
    <property type="entry name" value="RECEPTOR PROTEIN-TYROSINE KINASE"/>
    <property type="match status" value="1"/>
</dbReference>